<reference evidence="2 3" key="1">
    <citation type="submission" date="2018-02" db="EMBL/GenBank/DDBJ databases">
        <title>Complete genome sequence of Pantoea phage vB_PagS_Vid5.</title>
        <authorList>
            <person name="Truncaite L."/>
            <person name="Simoliunas E."/>
            <person name="Meskys R."/>
        </authorList>
    </citation>
    <scope>NUCLEOTIDE SEQUENCE [LARGE SCALE GENOMIC DNA]</scope>
</reference>
<feature type="domain" description="DUF6950" evidence="1">
    <location>
        <begin position="1"/>
        <end position="133"/>
    </location>
</feature>
<proteinExistence type="predicted"/>
<dbReference type="InterPro" id="IPR053802">
    <property type="entry name" value="DUF6950"/>
</dbReference>
<evidence type="ECO:0000259" key="1">
    <source>
        <dbReference type="Pfam" id="PF22262"/>
    </source>
</evidence>
<dbReference type="EMBL" id="MG948468">
    <property type="protein sequence ID" value="AVJ51776.1"/>
    <property type="molecule type" value="Genomic_DNA"/>
</dbReference>
<evidence type="ECO:0000313" key="3">
    <source>
        <dbReference type="Proteomes" id="UP000241629"/>
    </source>
</evidence>
<name>A0A2P1CKK9_9CAUD</name>
<organism evidence="2 3">
    <name type="scientific">Pantoea phage vB_PagS_Vid5</name>
    <dbReference type="NCBI Taxonomy" id="2099652"/>
    <lineage>
        <taxon>Viruses</taxon>
        <taxon>Duplodnaviria</taxon>
        <taxon>Heunggongvirae</taxon>
        <taxon>Uroviricota</taxon>
        <taxon>Caudoviricetes</taxon>
        <taxon>Vidquintavirus</taxon>
        <taxon>Vidquintavirus Vid5</taxon>
    </lineage>
</organism>
<accession>A0A2P1CKK9</accession>
<keyword evidence="3" id="KW-1185">Reference proteome</keyword>
<dbReference type="Proteomes" id="UP000241629">
    <property type="component" value="Segment"/>
</dbReference>
<evidence type="ECO:0000313" key="2">
    <source>
        <dbReference type="EMBL" id="AVJ51776.1"/>
    </source>
</evidence>
<gene>
    <name evidence="2" type="ORF">Vid5_gp21</name>
</gene>
<protein>
    <recommendedName>
        <fullName evidence="1">DUF6950 domain-containing protein</fullName>
    </recommendedName>
</protein>
<dbReference type="OrthoDB" id="11826at10239"/>
<dbReference type="Pfam" id="PF22262">
    <property type="entry name" value="DUF6950"/>
    <property type="match status" value="1"/>
</dbReference>
<sequence length="133" mass="14596">MKKHNWQTDFLKMVGEKATEPFAWGSNDCAMFAADAVLLICGTDFAKEFRGKYKTEVGAKRSIAKQGGMIEVLNGKLEAIHPNFAQRGDVVLFDGELGATLGIYWNGGVFAAGPDGIVLFDEIHDKITNAWRV</sequence>